<keyword evidence="1" id="KW-0812">Transmembrane</keyword>
<proteinExistence type="predicted"/>
<feature type="transmembrane region" description="Helical" evidence="1">
    <location>
        <begin position="59"/>
        <end position="77"/>
    </location>
</feature>
<keyword evidence="1" id="KW-0472">Membrane</keyword>
<name>A0ABT9E9M4_9PROT</name>
<evidence type="ECO:0000256" key="1">
    <source>
        <dbReference type="SAM" id="Phobius"/>
    </source>
</evidence>
<evidence type="ECO:0000313" key="3">
    <source>
        <dbReference type="Proteomes" id="UP001243009"/>
    </source>
</evidence>
<dbReference type="RefSeq" id="WP_305107750.1">
    <property type="nucleotide sequence ID" value="NZ_JAUTWS010000062.1"/>
</dbReference>
<keyword evidence="1" id="KW-1133">Transmembrane helix</keyword>
<comment type="caution">
    <text evidence="2">The sequence shown here is derived from an EMBL/GenBank/DDBJ whole genome shotgun (WGS) entry which is preliminary data.</text>
</comment>
<protein>
    <submittedName>
        <fullName evidence="2">Uncharacterized protein</fullName>
    </submittedName>
</protein>
<gene>
    <name evidence="2" type="ORF">Q7A36_31460</name>
</gene>
<dbReference type="Proteomes" id="UP001243009">
    <property type="component" value="Unassembled WGS sequence"/>
</dbReference>
<accession>A0ABT9E9M4</accession>
<sequence length="168" mass="17402">MAIRSRRSAFGELIPRVEAGDVGWEHFAPIIQSLLPMADPELRAAIQKEMDDDAFWRKVKAVVVGILSVAVLIATIFPPTSALGFGVLTATEVGLGGYAMYEAPGMIATGQAYSLGTGANDVFSPEQQAAGSAMVLAGFISLVAGPLQVAGGIGRMQAAADGWGLPAR</sequence>
<evidence type="ECO:0000313" key="2">
    <source>
        <dbReference type="EMBL" id="MDO9712888.1"/>
    </source>
</evidence>
<reference evidence="2 3" key="1">
    <citation type="submission" date="2023-08" db="EMBL/GenBank/DDBJ databases">
        <title>The draft genome sequence of Paracraurococcus sp. LOR1-02.</title>
        <authorList>
            <person name="Kingkaew E."/>
            <person name="Tanasupawat S."/>
        </authorList>
    </citation>
    <scope>NUCLEOTIDE SEQUENCE [LARGE SCALE GENOMIC DNA]</scope>
    <source>
        <strain evidence="2 3">LOR1-02</strain>
    </source>
</reference>
<keyword evidence="3" id="KW-1185">Reference proteome</keyword>
<organism evidence="2 3">
    <name type="scientific">Paracraurococcus lichenis</name>
    <dbReference type="NCBI Taxonomy" id="3064888"/>
    <lineage>
        <taxon>Bacteria</taxon>
        <taxon>Pseudomonadati</taxon>
        <taxon>Pseudomonadota</taxon>
        <taxon>Alphaproteobacteria</taxon>
        <taxon>Acetobacterales</taxon>
        <taxon>Roseomonadaceae</taxon>
        <taxon>Paracraurococcus</taxon>
    </lineage>
</organism>
<dbReference type="EMBL" id="JAUTWS010000062">
    <property type="protein sequence ID" value="MDO9712888.1"/>
    <property type="molecule type" value="Genomic_DNA"/>
</dbReference>